<name>A0A7C4M3E9_UNCC3</name>
<gene>
    <name evidence="2" type="ORF">ENT43_03885</name>
</gene>
<evidence type="ECO:0000313" key="2">
    <source>
        <dbReference type="EMBL" id="HGT71373.1"/>
    </source>
</evidence>
<keyword evidence="1" id="KW-1133">Transmembrane helix</keyword>
<sequence length="116" mass="12906">MKKLKKIKRKYKIPLAIGAFIAGALGLVLPVIPGIVLISVGVYLVKDYYKPLDMAIDTTVGVVGDVVEEIGDEVVEIRKKGWIKYIEGVRKRFVSFKDNLSKKRIKESKNKASSGK</sequence>
<keyword evidence="1" id="KW-0812">Transmembrane</keyword>
<organism evidence="2">
    <name type="scientific">candidate division CPR3 bacterium</name>
    <dbReference type="NCBI Taxonomy" id="2268181"/>
    <lineage>
        <taxon>Bacteria</taxon>
        <taxon>Bacteria division CPR3</taxon>
    </lineage>
</organism>
<comment type="caution">
    <text evidence="2">The sequence shown here is derived from an EMBL/GenBank/DDBJ whole genome shotgun (WGS) entry which is preliminary data.</text>
</comment>
<dbReference type="EMBL" id="DSYQ01000023">
    <property type="protein sequence ID" value="HGT71373.1"/>
    <property type="molecule type" value="Genomic_DNA"/>
</dbReference>
<dbReference type="AlphaFoldDB" id="A0A7C4M3E9"/>
<keyword evidence="1" id="KW-0472">Membrane</keyword>
<reference evidence="2" key="1">
    <citation type="journal article" date="2020" name="mSystems">
        <title>Genome- and Community-Level Interaction Insights into Carbon Utilization and Element Cycling Functions of Hydrothermarchaeota in Hydrothermal Sediment.</title>
        <authorList>
            <person name="Zhou Z."/>
            <person name="Liu Y."/>
            <person name="Xu W."/>
            <person name="Pan J."/>
            <person name="Luo Z.H."/>
            <person name="Li M."/>
        </authorList>
    </citation>
    <scope>NUCLEOTIDE SEQUENCE [LARGE SCALE GENOMIC DNA]</scope>
    <source>
        <strain evidence="2">SpSt-579</strain>
    </source>
</reference>
<evidence type="ECO:0000256" key="1">
    <source>
        <dbReference type="SAM" id="Phobius"/>
    </source>
</evidence>
<proteinExistence type="predicted"/>
<protein>
    <submittedName>
        <fullName evidence="2">Uncharacterized protein</fullName>
    </submittedName>
</protein>
<accession>A0A7C4M3E9</accession>
<feature type="transmembrane region" description="Helical" evidence="1">
    <location>
        <begin position="12"/>
        <end position="45"/>
    </location>
</feature>